<dbReference type="EMBL" id="JARQDV010000001">
    <property type="protein sequence ID" value="MDT2963613.1"/>
    <property type="molecule type" value="Genomic_DNA"/>
</dbReference>
<feature type="transmembrane region" description="Helical" evidence="1">
    <location>
        <begin position="67"/>
        <end position="84"/>
    </location>
</feature>
<keyword evidence="1" id="KW-0812">Transmembrane</keyword>
<name>A0AAW8UK09_ENTCA</name>
<keyword evidence="1" id="KW-0472">Membrane</keyword>
<dbReference type="Proteomes" id="UP001268896">
    <property type="component" value="Unassembled WGS sequence"/>
</dbReference>
<feature type="transmembrane region" description="Helical" evidence="1">
    <location>
        <begin position="15"/>
        <end position="37"/>
    </location>
</feature>
<organism evidence="2 3">
    <name type="scientific">Enterococcus casseliflavus</name>
    <name type="common">Enterococcus flavescens</name>
    <dbReference type="NCBI Taxonomy" id="37734"/>
    <lineage>
        <taxon>Bacteria</taxon>
        <taxon>Bacillati</taxon>
        <taxon>Bacillota</taxon>
        <taxon>Bacilli</taxon>
        <taxon>Lactobacillales</taxon>
        <taxon>Enterococcaceae</taxon>
        <taxon>Enterococcus</taxon>
    </lineage>
</organism>
<dbReference type="AlphaFoldDB" id="A0AAW8UK09"/>
<reference evidence="2" key="1">
    <citation type="submission" date="2023-03" db="EMBL/GenBank/DDBJ databases">
        <authorList>
            <person name="Shen W."/>
            <person name="Cai J."/>
        </authorList>
    </citation>
    <scope>NUCLEOTIDE SEQUENCE</scope>
    <source>
        <strain evidence="2">K72-2</strain>
    </source>
</reference>
<protein>
    <submittedName>
        <fullName evidence="2">Uncharacterized protein</fullName>
    </submittedName>
</protein>
<sequence>MYSNYQKLPHYLKKWYALFYILPLMLLLFVNALTAWLSFPINIGFLLILYGVSCLIATKASQGKKEWFVLDGITFGIALITLSII</sequence>
<comment type="caution">
    <text evidence="2">The sequence shown here is derived from an EMBL/GenBank/DDBJ whole genome shotgun (WGS) entry which is preliminary data.</text>
</comment>
<evidence type="ECO:0000256" key="1">
    <source>
        <dbReference type="SAM" id="Phobius"/>
    </source>
</evidence>
<accession>A0AAW8UK09</accession>
<keyword evidence="1" id="KW-1133">Transmembrane helix</keyword>
<gene>
    <name evidence="2" type="ORF">P7I32_03275</name>
</gene>
<evidence type="ECO:0000313" key="3">
    <source>
        <dbReference type="Proteomes" id="UP001268896"/>
    </source>
</evidence>
<proteinExistence type="predicted"/>
<feature type="transmembrane region" description="Helical" evidence="1">
    <location>
        <begin position="43"/>
        <end position="60"/>
    </location>
</feature>
<evidence type="ECO:0000313" key="2">
    <source>
        <dbReference type="EMBL" id="MDT2963613.1"/>
    </source>
</evidence>
<dbReference type="RefSeq" id="WP_167823314.1">
    <property type="nucleotide sequence ID" value="NZ_CP119393.1"/>
</dbReference>